<name>A0A7C3YSK7_UNCW3</name>
<comment type="caution">
    <text evidence="2">The sequence shown here is derived from an EMBL/GenBank/DDBJ whole genome shotgun (WGS) entry which is preliminary data.</text>
</comment>
<dbReference type="InterPro" id="IPR013429">
    <property type="entry name" value="Regulatory_FmdB_Zinc_ribbon"/>
</dbReference>
<evidence type="ECO:0000259" key="1">
    <source>
        <dbReference type="SMART" id="SM00834"/>
    </source>
</evidence>
<sequence length="67" mass="7352">MPIREFKCRKCGAVFEELCLRKDEKVRCPKCGGKKLDLLFSPFSLSGKGGSVSSCASCRSTNCAKCR</sequence>
<evidence type="ECO:0000313" key="2">
    <source>
        <dbReference type="EMBL" id="HGE99114.1"/>
    </source>
</evidence>
<dbReference type="SMART" id="SM00834">
    <property type="entry name" value="CxxC_CXXC_SSSS"/>
    <property type="match status" value="1"/>
</dbReference>
<reference evidence="2" key="1">
    <citation type="journal article" date="2020" name="mSystems">
        <title>Genome- and Community-Level Interaction Insights into Carbon Utilization and Element Cycling Functions of Hydrothermarchaeota in Hydrothermal Sediment.</title>
        <authorList>
            <person name="Zhou Z."/>
            <person name="Liu Y."/>
            <person name="Xu W."/>
            <person name="Pan J."/>
            <person name="Luo Z.H."/>
            <person name="Li M."/>
        </authorList>
    </citation>
    <scope>NUCLEOTIDE SEQUENCE [LARGE SCALE GENOMIC DNA]</scope>
    <source>
        <strain evidence="2">SpSt-906</strain>
    </source>
</reference>
<proteinExistence type="predicted"/>
<dbReference type="NCBIfam" id="TIGR02605">
    <property type="entry name" value="CxxC_CxxC_SSSS"/>
    <property type="match status" value="1"/>
</dbReference>
<accession>A0A7C3YSK7</accession>
<feature type="domain" description="Putative regulatory protein FmdB zinc ribbon" evidence="1">
    <location>
        <begin position="1"/>
        <end position="41"/>
    </location>
</feature>
<dbReference type="EMBL" id="DTMQ01000019">
    <property type="protein sequence ID" value="HGE99114.1"/>
    <property type="molecule type" value="Genomic_DNA"/>
</dbReference>
<gene>
    <name evidence="2" type="ORF">ENX07_03475</name>
</gene>
<organism evidence="2">
    <name type="scientific">candidate division WOR-3 bacterium</name>
    <dbReference type="NCBI Taxonomy" id="2052148"/>
    <lineage>
        <taxon>Bacteria</taxon>
        <taxon>Bacteria division WOR-3</taxon>
    </lineage>
</organism>
<dbReference type="Gene3D" id="2.20.28.30">
    <property type="entry name" value="RNA polymerase ii, chain L"/>
    <property type="match status" value="1"/>
</dbReference>
<protein>
    <submittedName>
        <fullName evidence="2">Zinc ribbon domain-containing protein</fullName>
    </submittedName>
</protein>
<dbReference type="Pfam" id="PF09723">
    <property type="entry name" value="Zn_ribbon_8"/>
    <property type="match status" value="1"/>
</dbReference>
<dbReference type="AlphaFoldDB" id="A0A7C3YSK7"/>